<dbReference type="RefSeq" id="WP_171648218.1">
    <property type="nucleotide sequence ID" value="NZ_WHOA01000240.1"/>
</dbReference>
<dbReference type="InterPro" id="IPR007423">
    <property type="entry name" value="Sel_put"/>
</dbReference>
<keyword evidence="2" id="KW-1185">Reference proteome</keyword>
<reference evidence="1 2" key="1">
    <citation type="submission" date="2019-10" db="EMBL/GenBank/DDBJ databases">
        <title>Description of Paenibacillus terrestris sp. nov.</title>
        <authorList>
            <person name="Carlier A."/>
            <person name="Qi S."/>
        </authorList>
    </citation>
    <scope>NUCLEOTIDE SEQUENCE [LARGE SCALE GENOMIC DNA]</scope>
    <source>
        <strain evidence="1 2">LMG 31458</strain>
    </source>
</reference>
<dbReference type="PANTHER" id="PTHR38453">
    <property type="entry name" value="CYTOPLASMIC PROTEIN-RELATED"/>
    <property type="match status" value="1"/>
</dbReference>
<protein>
    <submittedName>
        <fullName evidence="1">Selenoprotein</fullName>
    </submittedName>
</protein>
<accession>A0ABX1Y544</accession>
<sequence length="64" mass="7737">MKKITSFTNKVSTTIKVIFNIPDYERYLKHQQDHHPNDTPMTEKEFYMLSLHERYESGKINRCC</sequence>
<gene>
    <name evidence="1" type="ORF">GC098_32530</name>
</gene>
<evidence type="ECO:0000313" key="2">
    <source>
        <dbReference type="Proteomes" id="UP000616779"/>
    </source>
</evidence>
<dbReference type="Proteomes" id="UP000616779">
    <property type="component" value="Unassembled WGS sequence"/>
</dbReference>
<evidence type="ECO:0000313" key="1">
    <source>
        <dbReference type="EMBL" id="NOU76022.1"/>
    </source>
</evidence>
<proteinExistence type="predicted"/>
<name>A0ABX1Y544_9BACL</name>
<organism evidence="1 2">
    <name type="scientific">Paenibacillus phytorum</name>
    <dbReference type="NCBI Taxonomy" id="2654977"/>
    <lineage>
        <taxon>Bacteria</taxon>
        <taxon>Bacillati</taxon>
        <taxon>Bacillota</taxon>
        <taxon>Bacilli</taxon>
        <taxon>Bacillales</taxon>
        <taxon>Paenibacillaceae</taxon>
        <taxon>Paenibacillus</taxon>
    </lineage>
</organism>
<dbReference type="PANTHER" id="PTHR38453:SF1">
    <property type="entry name" value="CYTOPLASMIC PROTEIN"/>
    <property type="match status" value="1"/>
</dbReference>
<dbReference type="EMBL" id="WHOA01000240">
    <property type="protein sequence ID" value="NOU76022.1"/>
    <property type="molecule type" value="Genomic_DNA"/>
</dbReference>
<dbReference type="Pfam" id="PF04328">
    <property type="entry name" value="Sel_put"/>
    <property type="match status" value="1"/>
</dbReference>
<comment type="caution">
    <text evidence="1">The sequence shown here is derived from an EMBL/GenBank/DDBJ whole genome shotgun (WGS) entry which is preliminary data.</text>
</comment>